<dbReference type="PROSITE" id="PS51379">
    <property type="entry name" value="4FE4S_FER_2"/>
    <property type="match status" value="2"/>
</dbReference>
<dbReference type="GO" id="GO:0051539">
    <property type="term" value="F:4 iron, 4 sulfur cluster binding"/>
    <property type="evidence" value="ECO:0007669"/>
    <property type="project" value="UniProtKB-KW"/>
</dbReference>
<dbReference type="GO" id="GO:0016491">
    <property type="term" value="F:oxidoreductase activity"/>
    <property type="evidence" value="ECO:0007669"/>
    <property type="project" value="UniProtKB-ARBA"/>
</dbReference>
<dbReference type="Proteomes" id="UP000054598">
    <property type="component" value="Unassembled WGS sequence"/>
</dbReference>
<evidence type="ECO:0000256" key="3">
    <source>
        <dbReference type="ARBA" id="ARBA00023004"/>
    </source>
</evidence>
<name>A0A101IUK4_9EURY</name>
<dbReference type="EMBL" id="LGHE01000093">
    <property type="protein sequence ID" value="KUL01643.1"/>
    <property type="molecule type" value="Genomic_DNA"/>
</dbReference>
<feature type="domain" description="4Fe-4S ferredoxin-type" evidence="5">
    <location>
        <begin position="31"/>
        <end position="57"/>
    </location>
</feature>
<dbReference type="PANTHER" id="PTHR43687">
    <property type="entry name" value="ADENYLYLSULFATE REDUCTASE, BETA SUBUNIT"/>
    <property type="match status" value="1"/>
</dbReference>
<reference evidence="7" key="1">
    <citation type="journal article" date="2015" name="MBio">
        <title>Genome-Resolved Metagenomic Analysis Reveals Roles for Candidate Phyla and Other Microbial Community Members in Biogeochemical Transformations in Oil Reservoirs.</title>
        <authorList>
            <person name="Hu P."/>
            <person name="Tom L."/>
            <person name="Singh A."/>
            <person name="Thomas B.C."/>
            <person name="Baker B.J."/>
            <person name="Piceno Y.M."/>
            <person name="Andersen G.L."/>
            <person name="Banfield J.F."/>
        </authorList>
    </citation>
    <scope>NUCLEOTIDE SEQUENCE [LARGE SCALE GENOMIC DNA]</scope>
</reference>
<dbReference type="PROSITE" id="PS00198">
    <property type="entry name" value="4FE4S_FER_1"/>
    <property type="match status" value="1"/>
</dbReference>
<evidence type="ECO:0000313" key="7">
    <source>
        <dbReference type="Proteomes" id="UP000054598"/>
    </source>
</evidence>
<accession>A0A101IUK4</accession>
<gene>
    <name evidence="6" type="ORF">XE10_0957</name>
</gene>
<keyword evidence="1" id="KW-0004">4Fe-4S</keyword>
<dbReference type="InterPro" id="IPR050572">
    <property type="entry name" value="Fe-S_Ferredoxin"/>
</dbReference>
<dbReference type="Pfam" id="PF13237">
    <property type="entry name" value="Fer4_10"/>
    <property type="match status" value="1"/>
</dbReference>
<protein>
    <submittedName>
        <fullName evidence="6">4Fe-4S ferredoxin iron-sulfur binding domain protein</fullName>
    </submittedName>
</protein>
<dbReference type="Gene3D" id="3.30.70.20">
    <property type="match status" value="1"/>
</dbReference>
<evidence type="ECO:0000256" key="2">
    <source>
        <dbReference type="ARBA" id="ARBA00022723"/>
    </source>
</evidence>
<dbReference type="InterPro" id="IPR017900">
    <property type="entry name" value="4Fe4S_Fe_S_CS"/>
</dbReference>
<dbReference type="GO" id="GO:0046872">
    <property type="term" value="F:metal ion binding"/>
    <property type="evidence" value="ECO:0007669"/>
    <property type="project" value="UniProtKB-KW"/>
</dbReference>
<evidence type="ECO:0000259" key="5">
    <source>
        <dbReference type="PROSITE" id="PS51379"/>
    </source>
</evidence>
<keyword evidence="3" id="KW-0408">Iron</keyword>
<keyword evidence="4" id="KW-0411">Iron-sulfur</keyword>
<dbReference type="InterPro" id="IPR017896">
    <property type="entry name" value="4Fe4S_Fe-S-bd"/>
</dbReference>
<dbReference type="SUPFAM" id="SSF54862">
    <property type="entry name" value="4Fe-4S ferredoxins"/>
    <property type="match status" value="1"/>
</dbReference>
<evidence type="ECO:0000256" key="1">
    <source>
        <dbReference type="ARBA" id="ARBA00022485"/>
    </source>
</evidence>
<organism evidence="6 7">
    <name type="scientific">Methanoculleus marisnigri</name>
    <dbReference type="NCBI Taxonomy" id="2198"/>
    <lineage>
        <taxon>Archaea</taxon>
        <taxon>Methanobacteriati</taxon>
        <taxon>Methanobacteriota</taxon>
        <taxon>Stenosarchaea group</taxon>
        <taxon>Methanomicrobia</taxon>
        <taxon>Methanomicrobiales</taxon>
        <taxon>Methanomicrobiaceae</taxon>
        <taxon>Methanoculleus</taxon>
    </lineage>
</organism>
<dbReference type="PATRIC" id="fig|2198.3.peg.815"/>
<evidence type="ECO:0000256" key="4">
    <source>
        <dbReference type="ARBA" id="ARBA00023014"/>
    </source>
</evidence>
<feature type="domain" description="4Fe-4S ferredoxin-type" evidence="5">
    <location>
        <begin position="1"/>
        <end position="30"/>
    </location>
</feature>
<comment type="caution">
    <text evidence="6">The sequence shown here is derived from an EMBL/GenBank/DDBJ whole genome shotgun (WGS) entry which is preliminary data.</text>
</comment>
<proteinExistence type="predicted"/>
<dbReference type="PANTHER" id="PTHR43687:SF1">
    <property type="entry name" value="FERREDOXIN III"/>
    <property type="match status" value="1"/>
</dbReference>
<sequence>MPAVVDPEGCTGCETCVAVCPAAAITMEGDRAKVDPGLCVDCGTCVDECPAGAISLE</sequence>
<keyword evidence="2" id="KW-0479">Metal-binding</keyword>
<dbReference type="AlphaFoldDB" id="A0A101IUK4"/>
<evidence type="ECO:0000313" key="6">
    <source>
        <dbReference type="EMBL" id="KUL01643.1"/>
    </source>
</evidence>